<gene>
    <name evidence="17" type="ORF">HZF24_15840</name>
</gene>
<dbReference type="PROSITE" id="PS50885">
    <property type="entry name" value="HAMP"/>
    <property type="match status" value="1"/>
</dbReference>
<sequence>MKGKISNQFFRNYLIIFCLSILAAVLVYLLSGFTNDIISKTLVKNIYPASLLMKDDYTDIDAEPVVRNGGGIQVINDRYEVVYSKGLDTIGTERLTVSEFTQFLIRSKEKGHQYSYDILYNPQGGFWLIVTFPTSIRLDISFVYNREAVPKDVKNVSLVFAAIIVLYLLMLGLFAVVFSRISSVSITKPLKMLLTGTKRLREGDYSARVNLNLKNEFADLQDTFNDMAQKIETEISLREQAELERKRMIMDISHDLKNPLASVVGYTELCLQKTDESDKSLRDYLKIILKNSRRASDLLNDLFEFAKLESADYSIKLLKTDICEYLRQACGDLLPMLEQAGFDYNFNIPEEAVYVMLDTVQMNRVLYNLTDNLIRYNPEGTSLIVSLYEEHDNAVIIFKDNGIGIPSDIVNNIFKPFVRVDDSRNSQTGGTGLGLSIAYKIIRKHGGNIDIQTDLNQGCTFIITLPKK</sequence>
<keyword evidence="18" id="KW-1185">Reference proteome</keyword>
<evidence type="ECO:0000256" key="6">
    <source>
        <dbReference type="ARBA" id="ARBA00022679"/>
    </source>
</evidence>
<dbReference type="PROSITE" id="PS50109">
    <property type="entry name" value="HIS_KIN"/>
    <property type="match status" value="1"/>
</dbReference>
<evidence type="ECO:0000256" key="5">
    <source>
        <dbReference type="ARBA" id="ARBA00022553"/>
    </source>
</evidence>
<dbReference type="GO" id="GO:0000155">
    <property type="term" value="F:phosphorelay sensor kinase activity"/>
    <property type="evidence" value="ECO:0007669"/>
    <property type="project" value="InterPro"/>
</dbReference>
<keyword evidence="7 14" id="KW-0812">Transmembrane</keyword>
<keyword evidence="4" id="KW-1003">Cell membrane</keyword>
<dbReference type="Pfam" id="PF02518">
    <property type="entry name" value="HATPase_c"/>
    <property type="match status" value="1"/>
</dbReference>
<dbReference type="SUPFAM" id="SSF55874">
    <property type="entry name" value="ATPase domain of HSP90 chaperone/DNA topoisomerase II/histidine kinase"/>
    <property type="match status" value="1"/>
</dbReference>
<keyword evidence="12" id="KW-0902">Two-component regulatory system</keyword>
<comment type="caution">
    <text evidence="17">The sequence shown here is derived from an EMBL/GenBank/DDBJ whole genome shotgun (WGS) entry which is preliminary data.</text>
</comment>
<dbReference type="InterPro" id="IPR003660">
    <property type="entry name" value="HAMP_dom"/>
</dbReference>
<dbReference type="PANTHER" id="PTHR45528">
    <property type="entry name" value="SENSOR HISTIDINE KINASE CPXA"/>
    <property type="match status" value="1"/>
</dbReference>
<dbReference type="Gene3D" id="6.10.340.10">
    <property type="match status" value="1"/>
</dbReference>
<dbReference type="SUPFAM" id="SSF47384">
    <property type="entry name" value="Homodimeric domain of signal transducing histidine kinase"/>
    <property type="match status" value="1"/>
</dbReference>
<dbReference type="SMART" id="SM00304">
    <property type="entry name" value="HAMP"/>
    <property type="match status" value="1"/>
</dbReference>
<feature type="transmembrane region" description="Helical" evidence="14">
    <location>
        <begin position="124"/>
        <end position="144"/>
    </location>
</feature>
<keyword evidence="6" id="KW-0808">Transferase</keyword>
<evidence type="ECO:0000256" key="11">
    <source>
        <dbReference type="ARBA" id="ARBA00022989"/>
    </source>
</evidence>
<dbReference type="CDD" id="cd00075">
    <property type="entry name" value="HATPase"/>
    <property type="match status" value="1"/>
</dbReference>
<dbReference type="PRINTS" id="PR00344">
    <property type="entry name" value="BCTRLSENSOR"/>
</dbReference>
<dbReference type="CDD" id="cd00082">
    <property type="entry name" value="HisKA"/>
    <property type="match status" value="1"/>
</dbReference>
<dbReference type="GO" id="GO:0005524">
    <property type="term" value="F:ATP binding"/>
    <property type="evidence" value="ECO:0007669"/>
    <property type="project" value="UniProtKB-KW"/>
</dbReference>
<keyword evidence="8" id="KW-0547">Nucleotide-binding</keyword>
<proteinExistence type="predicted"/>
<dbReference type="SUPFAM" id="SSF158472">
    <property type="entry name" value="HAMP domain-like"/>
    <property type="match status" value="1"/>
</dbReference>
<evidence type="ECO:0000256" key="14">
    <source>
        <dbReference type="SAM" id="Phobius"/>
    </source>
</evidence>
<dbReference type="InterPro" id="IPR036890">
    <property type="entry name" value="HATPase_C_sf"/>
</dbReference>
<evidence type="ECO:0000256" key="7">
    <source>
        <dbReference type="ARBA" id="ARBA00022692"/>
    </source>
</evidence>
<evidence type="ECO:0000256" key="1">
    <source>
        <dbReference type="ARBA" id="ARBA00000085"/>
    </source>
</evidence>
<dbReference type="EC" id="2.7.13.3" evidence="3"/>
<dbReference type="InterPro" id="IPR003661">
    <property type="entry name" value="HisK_dim/P_dom"/>
</dbReference>
<keyword evidence="5" id="KW-0597">Phosphoprotein</keyword>
<feature type="domain" description="HAMP" evidence="16">
    <location>
        <begin position="184"/>
        <end position="236"/>
    </location>
</feature>
<dbReference type="Gene3D" id="3.30.565.10">
    <property type="entry name" value="Histidine kinase-like ATPase, C-terminal domain"/>
    <property type="match status" value="1"/>
</dbReference>
<dbReference type="SMART" id="SM00387">
    <property type="entry name" value="HATPase_c"/>
    <property type="match status" value="1"/>
</dbReference>
<evidence type="ECO:0000256" key="10">
    <source>
        <dbReference type="ARBA" id="ARBA00022840"/>
    </source>
</evidence>
<accession>A0A974BN07</accession>
<dbReference type="PANTHER" id="PTHR45528:SF1">
    <property type="entry name" value="SENSOR HISTIDINE KINASE CPXA"/>
    <property type="match status" value="1"/>
</dbReference>
<dbReference type="Proteomes" id="UP000611629">
    <property type="component" value="Unassembled WGS sequence"/>
</dbReference>
<dbReference type="RefSeq" id="WP_179239337.1">
    <property type="nucleotide sequence ID" value="NZ_JACBNQ010000024.1"/>
</dbReference>
<dbReference type="FunFam" id="3.30.565.10:FF:000006">
    <property type="entry name" value="Sensor histidine kinase WalK"/>
    <property type="match status" value="1"/>
</dbReference>
<dbReference type="SMART" id="SM00388">
    <property type="entry name" value="HisKA"/>
    <property type="match status" value="1"/>
</dbReference>
<evidence type="ECO:0000256" key="8">
    <source>
        <dbReference type="ARBA" id="ARBA00022741"/>
    </source>
</evidence>
<evidence type="ECO:0000313" key="18">
    <source>
        <dbReference type="Proteomes" id="UP000611629"/>
    </source>
</evidence>
<evidence type="ECO:0000256" key="2">
    <source>
        <dbReference type="ARBA" id="ARBA00004651"/>
    </source>
</evidence>
<dbReference type="Gene3D" id="1.10.287.130">
    <property type="match status" value="1"/>
</dbReference>
<dbReference type="CDD" id="cd06225">
    <property type="entry name" value="HAMP"/>
    <property type="match status" value="1"/>
</dbReference>
<reference evidence="17" key="1">
    <citation type="submission" date="2020-07" db="EMBL/GenBank/DDBJ databases">
        <title>Genomic analysis of a strain of Sedimentibacter Hydroxybenzoicus DSM7310.</title>
        <authorList>
            <person name="Ma S."/>
        </authorList>
    </citation>
    <scope>NUCLEOTIDE SEQUENCE</scope>
    <source>
        <strain evidence="17">DSM 7310</strain>
    </source>
</reference>
<evidence type="ECO:0000259" key="16">
    <source>
        <dbReference type="PROSITE" id="PS50885"/>
    </source>
</evidence>
<keyword evidence="10" id="KW-0067">ATP-binding</keyword>
<dbReference type="Pfam" id="PF00512">
    <property type="entry name" value="HisKA"/>
    <property type="match status" value="1"/>
</dbReference>
<evidence type="ECO:0000256" key="9">
    <source>
        <dbReference type="ARBA" id="ARBA00022777"/>
    </source>
</evidence>
<feature type="transmembrane region" description="Helical" evidence="14">
    <location>
        <begin position="12"/>
        <end position="31"/>
    </location>
</feature>
<dbReference type="Pfam" id="PF00672">
    <property type="entry name" value="HAMP"/>
    <property type="match status" value="1"/>
</dbReference>
<evidence type="ECO:0000256" key="12">
    <source>
        <dbReference type="ARBA" id="ARBA00023012"/>
    </source>
</evidence>
<dbReference type="InterPro" id="IPR050398">
    <property type="entry name" value="HssS/ArlS-like"/>
</dbReference>
<dbReference type="AlphaFoldDB" id="A0A974BN07"/>
<evidence type="ECO:0000256" key="4">
    <source>
        <dbReference type="ARBA" id="ARBA00022475"/>
    </source>
</evidence>
<name>A0A974BN07_SEDHY</name>
<comment type="subcellular location">
    <subcellularLocation>
        <location evidence="2">Cell membrane</location>
        <topology evidence="2">Multi-pass membrane protein</topology>
    </subcellularLocation>
</comment>
<evidence type="ECO:0000256" key="3">
    <source>
        <dbReference type="ARBA" id="ARBA00012438"/>
    </source>
</evidence>
<evidence type="ECO:0000259" key="15">
    <source>
        <dbReference type="PROSITE" id="PS50109"/>
    </source>
</evidence>
<dbReference type="GO" id="GO:0005886">
    <property type="term" value="C:plasma membrane"/>
    <property type="evidence" value="ECO:0007669"/>
    <property type="project" value="UniProtKB-SubCell"/>
</dbReference>
<organism evidence="17 18">
    <name type="scientific">Sedimentibacter hydroxybenzoicus DSM 7310</name>
    <dbReference type="NCBI Taxonomy" id="1123245"/>
    <lineage>
        <taxon>Bacteria</taxon>
        <taxon>Bacillati</taxon>
        <taxon>Bacillota</taxon>
        <taxon>Tissierellia</taxon>
        <taxon>Sedimentibacter</taxon>
    </lineage>
</organism>
<comment type="catalytic activity">
    <reaction evidence="1">
        <text>ATP + protein L-histidine = ADP + protein N-phospho-L-histidine.</text>
        <dbReference type="EC" id="2.7.13.3"/>
    </reaction>
</comment>
<evidence type="ECO:0000313" key="17">
    <source>
        <dbReference type="EMBL" id="NYB75620.1"/>
    </source>
</evidence>
<feature type="domain" description="Histidine kinase" evidence="15">
    <location>
        <begin position="251"/>
        <end position="468"/>
    </location>
</feature>
<dbReference type="InterPro" id="IPR003594">
    <property type="entry name" value="HATPase_dom"/>
</dbReference>
<protein>
    <recommendedName>
        <fullName evidence="3">histidine kinase</fullName>
        <ecNumber evidence="3">2.7.13.3</ecNumber>
    </recommendedName>
</protein>
<dbReference type="InterPro" id="IPR004358">
    <property type="entry name" value="Sig_transdc_His_kin-like_C"/>
</dbReference>
<keyword evidence="11 14" id="KW-1133">Transmembrane helix</keyword>
<feature type="transmembrane region" description="Helical" evidence="14">
    <location>
        <begin position="156"/>
        <end position="178"/>
    </location>
</feature>
<dbReference type="InterPro" id="IPR005467">
    <property type="entry name" value="His_kinase_dom"/>
</dbReference>
<dbReference type="InterPro" id="IPR036097">
    <property type="entry name" value="HisK_dim/P_sf"/>
</dbReference>
<evidence type="ECO:0000256" key="13">
    <source>
        <dbReference type="ARBA" id="ARBA00023136"/>
    </source>
</evidence>
<keyword evidence="13 14" id="KW-0472">Membrane</keyword>
<keyword evidence="9 17" id="KW-0418">Kinase</keyword>
<dbReference type="EMBL" id="JACBNQ010000024">
    <property type="protein sequence ID" value="NYB75620.1"/>
    <property type="molecule type" value="Genomic_DNA"/>
</dbReference>